<dbReference type="SUPFAM" id="SSF53756">
    <property type="entry name" value="UDP-Glycosyltransferase/glycogen phosphorylase"/>
    <property type="match status" value="1"/>
</dbReference>
<proteinExistence type="predicted"/>
<dbReference type="GO" id="GO:0008194">
    <property type="term" value="F:UDP-glycosyltransferase activity"/>
    <property type="evidence" value="ECO:0007669"/>
    <property type="project" value="InterPro"/>
</dbReference>
<dbReference type="CDD" id="cd03784">
    <property type="entry name" value="GT1_Gtf-like"/>
    <property type="match status" value="1"/>
</dbReference>
<evidence type="ECO:0000259" key="2">
    <source>
        <dbReference type="Pfam" id="PF06722"/>
    </source>
</evidence>
<organism evidence="3 4">
    <name type="scientific">Colletotrichum chrysophilum</name>
    <dbReference type="NCBI Taxonomy" id="1836956"/>
    <lineage>
        <taxon>Eukaryota</taxon>
        <taxon>Fungi</taxon>
        <taxon>Dikarya</taxon>
        <taxon>Ascomycota</taxon>
        <taxon>Pezizomycotina</taxon>
        <taxon>Sordariomycetes</taxon>
        <taxon>Hypocreomycetidae</taxon>
        <taxon>Glomerellales</taxon>
        <taxon>Glomerellaceae</taxon>
        <taxon>Colletotrichum</taxon>
        <taxon>Colletotrichum gloeosporioides species complex</taxon>
    </lineage>
</organism>
<dbReference type="Pfam" id="PF06722">
    <property type="entry name" value="EryCIII-like_C"/>
    <property type="match status" value="1"/>
</dbReference>
<dbReference type="Proteomes" id="UP001243330">
    <property type="component" value="Unassembled WGS sequence"/>
</dbReference>
<keyword evidence="1" id="KW-0808">Transferase</keyword>
<reference evidence="3" key="1">
    <citation type="submission" date="2023-01" db="EMBL/GenBank/DDBJ databases">
        <title>Colletotrichum chrysophilum M932 genome sequence.</title>
        <authorList>
            <person name="Baroncelli R."/>
        </authorList>
    </citation>
    <scope>NUCLEOTIDE SEQUENCE</scope>
    <source>
        <strain evidence="3">M932</strain>
    </source>
</reference>
<dbReference type="AlphaFoldDB" id="A0AAD9EA29"/>
<feature type="domain" description="Erythromycin biosynthesis protein CIII-like C-terminal" evidence="2">
    <location>
        <begin position="339"/>
        <end position="440"/>
    </location>
</feature>
<dbReference type="Gene3D" id="3.40.50.2000">
    <property type="entry name" value="Glycogen Phosphorylase B"/>
    <property type="match status" value="2"/>
</dbReference>
<gene>
    <name evidence="3" type="ORF">CCHR01_19808</name>
</gene>
<sequence length="455" mass="49849">MSTANVRGLAPVAQTTPFVLMSAIPTEGHLNPILEIASHLVKQGFDVAVMSTIWFQHKVEATGAEWIPIPDPNTDMLSQRTKAATLFPVGPERFAAQIECLFADLLPVRTQQTEDVLVAIQGRDMNRRIIFIEEVLNWSFVPFRYGRPRPAGLPRMPKSIAIGNTVLVLETQDADPGVVGPNTHCGTYEKLNTMFCPSQKSSTSRLLQSWTATMRTAGCEDVPSQNIFKSCYEAYDAVLQLCSPSLEPPGLKLPSPVRFIGTLPRPTSTAVWHRPLWWQDVEAYSAQSHRHVIFVAQGTVNLDYHELIVPCMAAFSERDDILLIVSLGASGALLHPEVTVPGNVRVADYLPYDVILAHADVFVSNGGYGSLCHAVRNGVPVVFAGESEDKNEVSMRAAIAGLGIALFTQRPAAEQIRLGVEEVLSEARFKNAALKLKLENDGMNALLAIEEELKT</sequence>
<dbReference type="InterPro" id="IPR002213">
    <property type="entry name" value="UDP_glucos_trans"/>
</dbReference>
<accession>A0AAD9EA29</accession>
<protein>
    <submittedName>
        <fullName evidence="3">UDP-glucuronosyl UDP-glucosyltransferase</fullName>
    </submittedName>
</protein>
<evidence type="ECO:0000313" key="4">
    <source>
        <dbReference type="Proteomes" id="UP001243330"/>
    </source>
</evidence>
<evidence type="ECO:0000256" key="1">
    <source>
        <dbReference type="ARBA" id="ARBA00022679"/>
    </source>
</evidence>
<dbReference type="PANTHER" id="PTHR21015:SF22">
    <property type="entry name" value="GLYCOSYLTRANSFERASE"/>
    <property type="match status" value="1"/>
</dbReference>
<keyword evidence="4" id="KW-1185">Reference proteome</keyword>
<name>A0AAD9EA29_9PEZI</name>
<dbReference type="PANTHER" id="PTHR21015">
    <property type="entry name" value="UDP-N-ACETYLGLUCOSAMINE--N-ACETYLMURAMYL-(PENTAPEPTIDE) PYROPHOSPHORYL-UNDECAPRENOL N-ACETYLGLUCOSAMINE TRANSFERASE 1"/>
    <property type="match status" value="1"/>
</dbReference>
<dbReference type="GO" id="GO:0016758">
    <property type="term" value="F:hexosyltransferase activity"/>
    <property type="evidence" value="ECO:0007669"/>
    <property type="project" value="UniProtKB-ARBA"/>
</dbReference>
<comment type="caution">
    <text evidence="3">The sequence shown here is derived from an EMBL/GenBank/DDBJ whole genome shotgun (WGS) entry which is preliminary data.</text>
</comment>
<dbReference type="EMBL" id="JAQOWY010001134">
    <property type="protein sequence ID" value="KAK1837571.1"/>
    <property type="molecule type" value="Genomic_DNA"/>
</dbReference>
<evidence type="ECO:0000313" key="3">
    <source>
        <dbReference type="EMBL" id="KAK1837571.1"/>
    </source>
</evidence>
<dbReference type="InterPro" id="IPR010610">
    <property type="entry name" value="EryCIII-like_C"/>
</dbReference>